<dbReference type="Pfam" id="PF01476">
    <property type="entry name" value="LysM"/>
    <property type="match status" value="1"/>
</dbReference>
<dbReference type="CDD" id="cd00118">
    <property type="entry name" value="LysM"/>
    <property type="match status" value="1"/>
</dbReference>
<evidence type="ECO:0000256" key="1">
    <source>
        <dbReference type="SAM" id="MobiDB-lite"/>
    </source>
</evidence>
<feature type="compositionally biased region" description="Low complexity" evidence="1">
    <location>
        <begin position="138"/>
        <end position="161"/>
    </location>
</feature>
<dbReference type="SMART" id="SM00257">
    <property type="entry name" value="LysM"/>
    <property type="match status" value="1"/>
</dbReference>
<dbReference type="Gene3D" id="3.10.350.10">
    <property type="entry name" value="LysM domain"/>
    <property type="match status" value="1"/>
</dbReference>
<feature type="domain" description="LysM" evidence="2">
    <location>
        <begin position="72"/>
        <end position="120"/>
    </location>
</feature>
<reference evidence="3 4" key="1">
    <citation type="journal article" date="2009" name="Science">
        <title>Green evolution and dynamic adaptations revealed by genomes of the marine picoeukaryotes Micromonas.</title>
        <authorList>
            <person name="Worden A.Z."/>
            <person name="Lee J.H."/>
            <person name="Mock T."/>
            <person name="Rouze P."/>
            <person name="Simmons M.P."/>
            <person name="Aerts A.L."/>
            <person name="Allen A.E."/>
            <person name="Cuvelier M.L."/>
            <person name="Derelle E."/>
            <person name="Everett M.V."/>
            <person name="Foulon E."/>
            <person name="Grimwood J."/>
            <person name="Gundlach H."/>
            <person name="Henrissat B."/>
            <person name="Napoli C."/>
            <person name="McDonald S.M."/>
            <person name="Parker M.S."/>
            <person name="Rombauts S."/>
            <person name="Salamov A."/>
            <person name="Von Dassow P."/>
            <person name="Badger J.H."/>
            <person name="Coutinho P.M."/>
            <person name="Demir E."/>
            <person name="Dubchak I."/>
            <person name="Gentemann C."/>
            <person name="Eikrem W."/>
            <person name="Gready J.E."/>
            <person name="John U."/>
            <person name="Lanier W."/>
            <person name="Lindquist E.A."/>
            <person name="Lucas S."/>
            <person name="Mayer K.F."/>
            <person name="Moreau H."/>
            <person name="Not F."/>
            <person name="Otillar R."/>
            <person name="Panaud O."/>
            <person name="Pangilinan J."/>
            <person name="Paulsen I."/>
            <person name="Piegu B."/>
            <person name="Poliakov A."/>
            <person name="Robbens S."/>
            <person name="Schmutz J."/>
            <person name="Toulza E."/>
            <person name="Wyss T."/>
            <person name="Zelensky A."/>
            <person name="Zhou K."/>
            <person name="Armbrust E.V."/>
            <person name="Bhattacharya D."/>
            <person name="Goodenough U.W."/>
            <person name="Van de Peer Y."/>
            <person name="Grigoriev I.V."/>
        </authorList>
    </citation>
    <scope>NUCLEOTIDE SEQUENCE [LARGE SCALE GENOMIC DNA]</scope>
    <source>
        <strain evidence="3 4">CCMP1545</strain>
    </source>
</reference>
<dbReference type="RefSeq" id="XP_003055714.1">
    <property type="nucleotide sequence ID" value="XM_003055668.1"/>
</dbReference>
<dbReference type="OrthoDB" id="2107166at2759"/>
<evidence type="ECO:0000313" key="4">
    <source>
        <dbReference type="Proteomes" id="UP000001876"/>
    </source>
</evidence>
<dbReference type="InterPro" id="IPR018392">
    <property type="entry name" value="LysM"/>
</dbReference>
<evidence type="ECO:0000259" key="2">
    <source>
        <dbReference type="PROSITE" id="PS51782"/>
    </source>
</evidence>
<dbReference type="PROSITE" id="PS51782">
    <property type="entry name" value="LYSM"/>
    <property type="match status" value="1"/>
</dbReference>
<dbReference type="GeneID" id="9681212"/>
<dbReference type="EMBL" id="GG663735">
    <property type="protein sequence ID" value="EEH60966.1"/>
    <property type="molecule type" value="Genomic_DNA"/>
</dbReference>
<dbReference type="InterPro" id="IPR036779">
    <property type="entry name" value="LysM_dom_sf"/>
</dbReference>
<sequence>MPALAHAANGVRARPSALAFRASRLAGDVPGGILERVRRDAATSSSGSVVRARRRARAARTYAFGGRGKETHEHVVRSGDTLWDIAMDYGVTVDALRAANGFRRDGGSYQFLYEGQEIRVPVTESNRHLCVAKPPPASATAKRAASSRAAPPTPTPTKAASGRSEKTASGGVYGGGGASSLSPPPNRARAFLSAYGGSPTSLPMPGWSFNFIEGATHAAEVVAPIAIAGVAVWVFITGALKALELTFDRDDATVGDNASAARRLEKMMADRERRYGYRFQDQNDDVEEAAYQYANAAEENEYEYEDAEGDYAYDAERDARDDVEEVEEDPNAIPRNATLDKLIEWALIVEGELLTLWARFWFLVHAWFRLQARMLRVRVTGGAR</sequence>
<keyword evidence="4" id="KW-1185">Reference proteome</keyword>
<proteinExistence type="predicted"/>
<gene>
    <name evidence="3" type="ORF">MICPUCDRAFT_50675</name>
</gene>
<dbReference type="KEGG" id="mpp:MICPUCDRAFT_50675"/>
<dbReference type="SUPFAM" id="SSF54106">
    <property type="entry name" value="LysM domain"/>
    <property type="match status" value="1"/>
</dbReference>
<accession>C1MIS2</accession>
<feature type="region of interest" description="Disordered" evidence="1">
    <location>
        <begin position="132"/>
        <end position="184"/>
    </location>
</feature>
<dbReference type="Proteomes" id="UP000001876">
    <property type="component" value="Unassembled WGS sequence"/>
</dbReference>
<name>C1MIS2_MICPC</name>
<protein>
    <submittedName>
        <fullName evidence="3">Predicted protein</fullName>
    </submittedName>
</protein>
<dbReference type="AlphaFoldDB" id="C1MIS2"/>
<organism evidence="4">
    <name type="scientific">Micromonas pusilla (strain CCMP1545)</name>
    <name type="common">Picoplanktonic green alga</name>
    <dbReference type="NCBI Taxonomy" id="564608"/>
    <lineage>
        <taxon>Eukaryota</taxon>
        <taxon>Viridiplantae</taxon>
        <taxon>Chlorophyta</taxon>
        <taxon>Mamiellophyceae</taxon>
        <taxon>Mamiellales</taxon>
        <taxon>Mamiellaceae</taxon>
        <taxon>Micromonas</taxon>
    </lineage>
</organism>
<evidence type="ECO:0000313" key="3">
    <source>
        <dbReference type="EMBL" id="EEH60966.1"/>
    </source>
</evidence>